<proteinExistence type="predicted"/>
<keyword evidence="1" id="KW-1185">Reference proteome</keyword>
<dbReference type="Proteomes" id="UP000790787">
    <property type="component" value="Chromosome 3"/>
</dbReference>
<accession>A0AC58TSH6</accession>
<evidence type="ECO:0000313" key="1">
    <source>
        <dbReference type="Proteomes" id="UP000790787"/>
    </source>
</evidence>
<sequence>MISHVDSASQLVHFVTRSQASGVMLHPGPGSGHDKQLDTAKSYLDKAAKHMKKFADCKHRPMDYRVGEMVMLKFNPRHFKALQGIHPNLIRTYEGPFKIVTKVGKISYKLYIPSYLKIYLVFHDSMLKPYHEDKDDPSRGQSSRAPITITASHDREIEAIIDYQAKRKEGQKATTMFLIHWKGKSLEEATWERYEDLWQIKYKI</sequence>
<dbReference type="RefSeq" id="XP_075100175.1">
    <property type="nucleotide sequence ID" value="XM_075244074.1"/>
</dbReference>
<name>A0AC58TSH6_TOBAC</name>
<reference evidence="2" key="2">
    <citation type="submission" date="2025-08" db="UniProtKB">
        <authorList>
            <consortium name="RefSeq"/>
        </authorList>
    </citation>
    <scope>IDENTIFICATION</scope>
    <source>
        <tissue evidence="2">Leaf</tissue>
    </source>
</reference>
<gene>
    <name evidence="2" type="primary">LOC142176421</name>
</gene>
<reference evidence="1" key="1">
    <citation type="journal article" date="2014" name="Nat. Commun.">
        <title>The tobacco genome sequence and its comparison with those of tomato and potato.</title>
        <authorList>
            <person name="Sierro N."/>
            <person name="Battey J.N."/>
            <person name="Ouadi S."/>
            <person name="Bakaher N."/>
            <person name="Bovet L."/>
            <person name="Willig A."/>
            <person name="Goepfert S."/>
            <person name="Peitsch M.C."/>
            <person name="Ivanov N.V."/>
        </authorList>
    </citation>
    <scope>NUCLEOTIDE SEQUENCE [LARGE SCALE GENOMIC DNA]</scope>
</reference>
<protein>
    <submittedName>
        <fullName evidence="2">Uncharacterized protein LOC142176421</fullName>
    </submittedName>
</protein>
<evidence type="ECO:0000313" key="2">
    <source>
        <dbReference type="RefSeq" id="XP_075100175.1"/>
    </source>
</evidence>
<organism evidence="1 2">
    <name type="scientific">Nicotiana tabacum</name>
    <name type="common">Common tobacco</name>
    <dbReference type="NCBI Taxonomy" id="4097"/>
    <lineage>
        <taxon>Eukaryota</taxon>
        <taxon>Viridiplantae</taxon>
        <taxon>Streptophyta</taxon>
        <taxon>Embryophyta</taxon>
        <taxon>Tracheophyta</taxon>
        <taxon>Spermatophyta</taxon>
        <taxon>Magnoliopsida</taxon>
        <taxon>eudicotyledons</taxon>
        <taxon>Gunneridae</taxon>
        <taxon>Pentapetalae</taxon>
        <taxon>asterids</taxon>
        <taxon>lamiids</taxon>
        <taxon>Solanales</taxon>
        <taxon>Solanaceae</taxon>
        <taxon>Nicotianoideae</taxon>
        <taxon>Nicotianeae</taxon>
        <taxon>Nicotiana</taxon>
    </lineage>
</organism>